<dbReference type="EMBL" id="CP042831">
    <property type="protein sequence ID" value="QEE48599.1"/>
    <property type="molecule type" value="Genomic_DNA"/>
</dbReference>
<sequence>MRQFRIQYFLISFLAIVLLPSCAVKTVSGFKEIKKEGVYEVSYFSDKATDYVYKAHISIYGKDFGGIFIAKKINDSIYRTAFTTEFGNKLFDFEISDNSFKVNYILEEMDKKIIVNTLKRDFMLLLKQEHAYKNKYESSGFEVYKSEDKKRYNYLFLDAESNRLVKLVNATKGKEKIEITYVPESSILARNIVIDHKNIKLKIELNFIQ</sequence>
<evidence type="ECO:0008006" key="3">
    <source>
        <dbReference type="Google" id="ProtNLM"/>
    </source>
</evidence>
<dbReference type="Proteomes" id="UP000321222">
    <property type="component" value="Chromosome"/>
</dbReference>
<accession>A0A5B9FQJ7</accession>
<dbReference type="KEGG" id="fak:FUA48_03130"/>
<reference evidence="1 2" key="1">
    <citation type="submission" date="2019-08" db="EMBL/GenBank/DDBJ databases">
        <title>Flavobacterium alkalisoli sp. nov., isolated from rhizosphere soil of Suaeda salsa.</title>
        <authorList>
            <person name="Sun J.-Q."/>
            <person name="Xu L."/>
        </authorList>
    </citation>
    <scope>NUCLEOTIDE SEQUENCE [LARGE SCALE GENOMIC DNA]</scope>
    <source>
        <strain evidence="1 2">XS-5</strain>
    </source>
</reference>
<gene>
    <name evidence="1" type="ORF">FUA48_03130</name>
</gene>
<dbReference type="OrthoDB" id="1043955at2"/>
<protein>
    <recommendedName>
        <fullName evidence="3">DUF3108 domain-containing protein</fullName>
    </recommendedName>
</protein>
<evidence type="ECO:0000313" key="1">
    <source>
        <dbReference type="EMBL" id="QEE48599.1"/>
    </source>
</evidence>
<evidence type="ECO:0000313" key="2">
    <source>
        <dbReference type="Proteomes" id="UP000321222"/>
    </source>
</evidence>
<dbReference type="AlphaFoldDB" id="A0A5B9FQJ7"/>
<organism evidence="1 2">
    <name type="scientific">Flavobacterium alkalisoli</name>
    <dbReference type="NCBI Taxonomy" id="2602769"/>
    <lineage>
        <taxon>Bacteria</taxon>
        <taxon>Pseudomonadati</taxon>
        <taxon>Bacteroidota</taxon>
        <taxon>Flavobacteriia</taxon>
        <taxon>Flavobacteriales</taxon>
        <taxon>Flavobacteriaceae</taxon>
        <taxon>Flavobacterium</taxon>
    </lineage>
</organism>
<keyword evidence="2" id="KW-1185">Reference proteome</keyword>
<name>A0A5B9FQJ7_9FLAO</name>
<dbReference type="RefSeq" id="WP_147582078.1">
    <property type="nucleotide sequence ID" value="NZ_CP042831.1"/>
</dbReference>
<proteinExistence type="predicted"/>